<dbReference type="FunFam" id="1.10.238.260:FF:000001">
    <property type="entry name" value="2-isopropylmalate synthase"/>
    <property type="match status" value="1"/>
</dbReference>
<dbReference type="SMART" id="SM00917">
    <property type="entry name" value="LeuA_dimer"/>
    <property type="match status" value="1"/>
</dbReference>
<comment type="catalytic activity">
    <reaction evidence="1 14">
        <text>3-methyl-2-oxobutanoate + acetyl-CoA + H2O = (2S)-2-isopropylmalate + CoA + H(+)</text>
        <dbReference type="Rhea" id="RHEA:21524"/>
        <dbReference type="ChEBI" id="CHEBI:1178"/>
        <dbReference type="ChEBI" id="CHEBI:11851"/>
        <dbReference type="ChEBI" id="CHEBI:15377"/>
        <dbReference type="ChEBI" id="CHEBI:15378"/>
        <dbReference type="ChEBI" id="CHEBI:57287"/>
        <dbReference type="ChEBI" id="CHEBI:57288"/>
        <dbReference type="EC" id="2.3.3.13"/>
    </reaction>
</comment>
<dbReference type="GO" id="GO:0030145">
    <property type="term" value="F:manganese ion binding"/>
    <property type="evidence" value="ECO:0007669"/>
    <property type="project" value="UniProtKB-UniRule"/>
</dbReference>
<dbReference type="GO" id="GO:0003852">
    <property type="term" value="F:2-isopropylmalate synthase activity"/>
    <property type="evidence" value="ECO:0007669"/>
    <property type="project" value="UniProtKB-UniRule"/>
</dbReference>
<dbReference type="InterPro" id="IPR013709">
    <property type="entry name" value="2-isopropylmalate_synth_dimer"/>
</dbReference>
<dbReference type="PROSITE" id="PS00816">
    <property type="entry name" value="AIPM_HOMOCIT_SYNTH_2"/>
    <property type="match status" value="1"/>
</dbReference>
<keyword evidence="17" id="KW-1185">Reference proteome</keyword>
<dbReference type="EMBL" id="CP016268">
    <property type="protein sequence ID" value="ANO51430.1"/>
    <property type="molecule type" value="Genomic_DNA"/>
</dbReference>
<evidence type="ECO:0000256" key="5">
    <source>
        <dbReference type="ARBA" id="ARBA00018198"/>
    </source>
</evidence>
<evidence type="ECO:0000256" key="10">
    <source>
        <dbReference type="ARBA" id="ARBA00023211"/>
    </source>
</evidence>
<feature type="region of interest" description="Regulatory domain" evidence="14">
    <location>
        <begin position="392"/>
        <end position="522"/>
    </location>
</feature>
<dbReference type="KEGG" id="woc:BA177_09645"/>
<proteinExistence type="inferred from homology"/>
<keyword evidence="7 14" id="KW-0028">Amino-acid biosynthesis</keyword>
<dbReference type="InterPro" id="IPR005671">
    <property type="entry name" value="LeuA_bact_synth"/>
</dbReference>
<dbReference type="UniPathway" id="UPA00048">
    <property type="reaction ID" value="UER00070"/>
</dbReference>
<dbReference type="FunFam" id="3.20.20.70:FF:000010">
    <property type="entry name" value="2-isopropylmalate synthase"/>
    <property type="match status" value="1"/>
</dbReference>
<feature type="domain" description="Pyruvate carboxyltransferase" evidence="15">
    <location>
        <begin position="6"/>
        <end position="268"/>
    </location>
</feature>
<evidence type="ECO:0000256" key="8">
    <source>
        <dbReference type="ARBA" id="ARBA00022679"/>
    </source>
</evidence>
<evidence type="ECO:0000259" key="15">
    <source>
        <dbReference type="PROSITE" id="PS50991"/>
    </source>
</evidence>
<evidence type="ECO:0000256" key="6">
    <source>
        <dbReference type="ARBA" id="ARBA00022430"/>
    </source>
</evidence>
<dbReference type="Gene3D" id="3.30.160.270">
    <property type="match status" value="1"/>
</dbReference>
<dbReference type="SUPFAM" id="SSF51569">
    <property type="entry name" value="Aldolase"/>
    <property type="match status" value="1"/>
</dbReference>
<dbReference type="Gene3D" id="3.20.20.70">
    <property type="entry name" value="Aldolase class I"/>
    <property type="match status" value="1"/>
</dbReference>
<evidence type="ECO:0000313" key="17">
    <source>
        <dbReference type="Proteomes" id="UP000092695"/>
    </source>
</evidence>
<dbReference type="SUPFAM" id="SSF110921">
    <property type="entry name" value="2-isopropylmalate synthase LeuA, allosteric (dimerisation) domain"/>
    <property type="match status" value="1"/>
</dbReference>
<evidence type="ECO:0000256" key="7">
    <source>
        <dbReference type="ARBA" id="ARBA00022605"/>
    </source>
</evidence>
<evidence type="ECO:0000256" key="11">
    <source>
        <dbReference type="ARBA" id="ARBA00023304"/>
    </source>
</evidence>
<keyword evidence="6 14" id="KW-0432">Leucine biosynthesis</keyword>
<reference evidence="16 17" key="1">
    <citation type="submission" date="2016-06" db="EMBL/GenBank/DDBJ databases">
        <title>Complete genome sequence of a deep-branching marine Gamma Proteobacterium Woeseia oceani type strain XK5.</title>
        <authorList>
            <person name="Mu D."/>
            <person name="Du Z."/>
        </authorList>
    </citation>
    <scope>NUCLEOTIDE SEQUENCE [LARGE SCALE GENOMIC DNA]</scope>
    <source>
        <strain evidence="16 17">XK5</strain>
    </source>
</reference>
<dbReference type="Pfam" id="PF00682">
    <property type="entry name" value="HMGL-like"/>
    <property type="match status" value="1"/>
</dbReference>
<keyword evidence="9 14" id="KW-0479">Metal-binding</keyword>
<gene>
    <name evidence="14" type="primary">leuA</name>
    <name evidence="16" type="ORF">BA177_09645</name>
</gene>
<name>A0A193LFW7_9GAMM</name>
<keyword evidence="10 14" id="KW-0464">Manganese</keyword>
<dbReference type="Pfam" id="PF08502">
    <property type="entry name" value="LeuA_dimer"/>
    <property type="match status" value="1"/>
</dbReference>
<evidence type="ECO:0000256" key="12">
    <source>
        <dbReference type="ARBA" id="ARBA00029993"/>
    </source>
</evidence>
<evidence type="ECO:0000256" key="2">
    <source>
        <dbReference type="ARBA" id="ARBA00004689"/>
    </source>
</evidence>
<keyword evidence="11 14" id="KW-0100">Branched-chain amino acid biosynthesis</keyword>
<dbReference type="NCBIfam" id="TIGR00973">
    <property type="entry name" value="leuA_bact"/>
    <property type="match status" value="1"/>
</dbReference>
<dbReference type="STRING" id="1548547.BA177_09645"/>
<dbReference type="InterPro" id="IPR002034">
    <property type="entry name" value="AIPM/Hcit_synth_CS"/>
</dbReference>
<dbReference type="InterPro" id="IPR000891">
    <property type="entry name" value="PYR_CT"/>
</dbReference>
<accession>A0A193LFW7</accession>
<dbReference type="InterPro" id="IPR036230">
    <property type="entry name" value="LeuA_allosteric_dom_sf"/>
</dbReference>
<dbReference type="RefSeq" id="WP_068615761.1">
    <property type="nucleotide sequence ID" value="NZ_CP016268.1"/>
</dbReference>
<dbReference type="Pfam" id="PF22617">
    <property type="entry name" value="HCS_D2"/>
    <property type="match status" value="1"/>
</dbReference>
<evidence type="ECO:0000256" key="1">
    <source>
        <dbReference type="ARBA" id="ARBA00000064"/>
    </source>
</evidence>
<evidence type="ECO:0000313" key="16">
    <source>
        <dbReference type="EMBL" id="ANO51430.1"/>
    </source>
</evidence>
<dbReference type="PANTHER" id="PTHR10277">
    <property type="entry name" value="HOMOCITRATE SYNTHASE-RELATED"/>
    <property type="match status" value="1"/>
</dbReference>
<comment type="pathway">
    <text evidence="2 14">Amino-acid biosynthesis; L-leucine biosynthesis; L-leucine from 3-methyl-2-oxobutanoate: step 1/4.</text>
</comment>
<dbReference type="PANTHER" id="PTHR10277:SF9">
    <property type="entry name" value="2-ISOPROPYLMALATE SYNTHASE 1, CHLOROPLASTIC-RELATED"/>
    <property type="match status" value="1"/>
</dbReference>
<organism evidence="16 17">
    <name type="scientific">Woeseia oceani</name>
    <dbReference type="NCBI Taxonomy" id="1548547"/>
    <lineage>
        <taxon>Bacteria</taxon>
        <taxon>Pseudomonadati</taxon>
        <taxon>Pseudomonadota</taxon>
        <taxon>Gammaproteobacteria</taxon>
        <taxon>Woeseiales</taxon>
        <taxon>Woeseiaceae</taxon>
        <taxon>Woeseia</taxon>
    </lineage>
</organism>
<dbReference type="GO" id="GO:0009098">
    <property type="term" value="P:L-leucine biosynthetic process"/>
    <property type="evidence" value="ECO:0007669"/>
    <property type="project" value="UniProtKB-UniRule"/>
</dbReference>
<dbReference type="Gene3D" id="1.10.238.260">
    <property type="match status" value="1"/>
</dbReference>
<dbReference type="PROSITE" id="PS00815">
    <property type="entry name" value="AIPM_HOMOCIT_SYNTH_1"/>
    <property type="match status" value="1"/>
</dbReference>
<sequence>MNDQRIKIFDTTLRDGEQAPGCSMTLREKLRLSKALSDLRVDIIEAGFPAASPGDFEAVKAIADENRGPTICGLARCNPEDIEKVHAAVKGADNHRIHVFVATSAIHREHKLKMAKEEIIKTAVGAIRHARELCDDVEFSPEDASRTELAYLAEVVSAAIEAGATTVNIPDTVGYTVPAEFDKLFRYLKKHVARIEEITLSVHCHNDLGMAVANSLAAVAAGARQVECTINGIGERAGNCSLEELVMAVRTRGDFFDLETGIDTTRLYPTSRMVANITGMQIPRNKAIVGENAFAHEAGIHQHGMMQHASTYEIMRPEDIGISKSNLVLGKHSGRHAFRERVSNLGFMLDEFEMNRAFQEFKKLADKKKDMYDGDIEAIILNVDSASSGPWTLKSMEVQSGTEQAARASVSLLNEESAECTVAATAEGPMEAAFKALGQATGIALVLRKFELHSATAGDDAQGEVTVMVDYNGKSWRGHGTSVDIVEAGTRACLEVINRILRRRERGLDEEAANSDINRASI</sequence>
<dbReference type="NCBIfam" id="NF002086">
    <property type="entry name" value="PRK00915.1-3"/>
    <property type="match status" value="1"/>
</dbReference>
<feature type="binding site" evidence="14">
    <location>
        <position position="239"/>
    </location>
    <ligand>
        <name>Mn(2+)</name>
        <dbReference type="ChEBI" id="CHEBI:29035"/>
    </ligand>
</feature>
<keyword evidence="14" id="KW-0963">Cytoplasm</keyword>
<protein>
    <recommendedName>
        <fullName evidence="5 14">2-isopropylmalate synthase</fullName>
        <ecNumber evidence="4 14">2.3.3.13</ecNumber>
    </recommendedName>
    <alternativeName>
        <fullName evidence="12 14">Alpha-IPM synthase</fullName>
    </alternativeName>
    <alternativeName>
        <fullName evidence="14">Alpha-isopropylmalate synthase</fullName>
    </alternativeName>
</protein>
<evidence type="ECO:0000256" key="3">
    <source>
        <dbReference type="ARBA" id="ARBA00009396"/>
    </source>
</evidence>
<dbReference type="Proteomes" id="UP000092695">
    <property type="component" value="Chromosome"/>
</dbReference>
<dbReference type="InterPro" id="IPR050073">
    <property type="entry name" value="2-IPM_HCS-like"/>
</dbReference>
<evidence type="ECO:0000256" key="4">
    <source>
        <dbReference type="ARBA" id="ARBA00012973"/>
    </source>
</evidence>
<evidence type="ECO:0000256" key="9">
    <source>
        <dbReference type="ARBA" id="ARBA00022723"/>
    </source>
</evidence>
<dbReference type="EC" id="2.3.3.13" evidence="4 14"/>
<dbReference type="PROSITE" id="PS50991">
    <property type="entry name" value="PYR_CT"/>
    <property type="match status" value="1"/>
</dbReference>
<feature type="binding site" evidence="14">
    <location>
        <position position="15"/>
    </location>
    <ligand>
        <name>Mn(2+)</name>
        <dbReference type="ChEBI" id="CHEBI:29035"/>
    </ligand>
</feature>
<feature type="binding site" evidence="14">
    <location>
        <position position="205"/>
    </location>
    <ligand>
        <name>Mn(2+)</name>
        <dbReference type="ChEBI" id="CHEBI:29035"/>
    </ligand>
</feature>
<keyword evidence="8 14" id="KW-0808">Transferase</keyword>
<dbReference type="CDD" id="cd07940">
    <property type="entry name" value="DRE_TIM_IPMS"/>
    <property type="match status" value="1"/>
</dbReference>
<dbReference type="InterPro" id="IPR013785">
    <property type="entry name" value="Aldolase_TIM"/>
</dbReference>
<comment type="cofactor">
    <cofactor evidence="14">
        <name>Mn(2+)</name>
        <dbReference type="ChEBI" id="CHEBI:29035"/>
    </cofactor>
</comment>
<dbReference type="GO" id="GO:0005737">
    <property type="term" value="C:cytoplasm"/>
    <property type="evidence" value="ECO:0007669"/>
    <property type="project" value="UniProtKB-UniRule"/>
</dbReference>
<dbReference type="GO" id="GO:0003985">
    <property type="term" value="F:acetyl-CoA C-acetyltransferase activity"/>
    <property type="evidence" value="ECO:0007669"/>
    <property type="project" value="UniProtKB-UniRule"/>
</dbReference>
<feature type="binding site" evidence="14">
    <location>
        <position position="203"/>
    </location>
    <ligand>
        <name>Mn(2+)</name>
        <dbReference type="ChEBI" id="CHEBI:29035"/>
    </ligand>
</feature>
<dbReference type="InterPro" id="IPR054691">
    <property type="entry name" value="LeuA/HCS_post-cat"/>
</dbReference>
<comment type="similarity">
    <text evidence="3 14">Belongs to the alpha-IPM synthase/homocitrate synthase family. LeuA type 1 subfamily.</text>
</comment>
<evidence type="ECO:0000256" key="13">
    <source>
        <dbReference type="ARBA" id="ARBA00037629"/>
    </source>
</evidence>
<evidence type="ECO:0000256" key="14">
    <source>
        <dbReference type="HAMAP-Rule" id="MF_01025"/>
    </source>
</evidence>
<dbReference type="HAMAP" id="MF_01025">
    <property type="entry name" value="LeuA_type1"/>
    <property type="match status" value="1"/>
</dbReference>
<dbReference type="OrthoDB" id="9803573at2"/>
<comment type="subunit">
    <text evidence="14">Homodimer.</text>
</comment>
<dbReference type="AlphaFoldDB" id="A0A193LFW7"/>
<comment type="function">
    <text evidence="13 14">Catalyzes the condensation of the acetyl group of acetyl-CoA with 3-methyl-2-oxobutanoate (2-ketoisovalerate) to form 3-carboxy-3-hydroxy-4-methylpentanoate (2-isopropylmalate).</text>
</comment>